<feature type="compositionally biased region" description="Acidic residues" evidence="1">
    <location>
        <begin position="189"/>
        <end position="202"/>
    </location>
</feature>
<proteinExistence type="predicted"/>
<protein>
    <submittedName>
        <fullName evidence="2">Uncharacterized protein</fullName>
    </submittedName>
</protein>
<dbReference type="GeneID" id="39874116"/>
<comment type="caution">
    <text evidence="2">The sequence shown here is derived from an EMBL/GenBank/DDBJ whole genome shotgun (WGS) entry which is preliminary data.</text>
</comment>
<sequence>MGVPSVHRDEKPVGFRLLAANWKRFFLRRSKSCFVEDLDYPYREVEGIPILTAADEEIIGEVNNSEHQGTAIPPNTDVESSADGDCDLGVDVKALNETLPEEGTEHIELAEFSKANKITTDEETSFDEDGTLAGGEDNADKHLPPSAEIKGEEDAPPEDYLVEEVSSESIDYSCTDDGMTEVTYLSDDTSGDDNADDEDEGSDSVVSSASSSIRFGQLRKIKRRVDPALQSKGCFGLSFIIVLSKLFLQLQRRPTRQMRRIMRQEMMLPISPDGLLNFASSVDRTEQYEGGRGECRARRKHLYSKHRRQLDASVGTGHSDIARQTSSCIPNVDSDDVENNEMIALMLHKNDQLKCALVLCRRKIKLLKRQVRHNSAVRLAYNMPRKRIIDDLDESSC</sequence>
<feature type="compositionally biased region" description="Acidic residues" evidence="1">
    <location>
        <begin position="121"/>
        <end position="130"/>
    </location>
</feature>
<evidence type="ECO:0000313" key="2">
    <source>
        <dbReference type="EMBL" id="GBE60346.1"/>
    </source>
</evidence>
<organism evidence="2 3">
    <name type="scientific">Babesia ovata</name>
    <dbReference type="NCBI Taxonomy" id="189622"/>
    <lineage>
        <taxon>Eukaryota</taxon>
        <taxon>Sar</taxon>
        <taxon>Alveolata</taxon>
        <taxon>Apicomplexa</taxon>
        <taxon>Aconoidasida</taxon>
        <taxon>Piroplasmida</taxon>
        <taxon>Babesiidae</taxon>
        <taxon>Babesia</taxon>
    </lineage>
</organism>
<dbReference type="AlphaFoldDB" id="A0A2H6KBH9"/>
<dbReference type="VEuPathDB" id="PiroplasmaDB:BOVATA_018390"/>
<name>A0A2H6KBH9_9APIC</name>
<dbReference type="RefSeq" id="XP_028866589.1">
    <property type="nucleotide sequence ID" value="XM_029010756.1"/>
</dbReference>
<feature type="compositionally biased region" description="Acidic residues" evidence="1">
    <location>
        <begin position="154"/>
        <end position="166"/>
    </location>
</feature>
<feature type="region of interest" description="Disordered" evidence="1">
    <location>
        <begin position="112"/>
        <end position="209"/>
    </location>
</feature>
<keyword evidence="3" id="KW-1185">Reference proteome</keyword>
<dbReference type="OrthoDB" id="10465405at2759"/>
<gene>
    <name evidence="2" type="ORF">BOVATA_018390</name>
</gene>
<dbReference type="EMBL" id="BDSA01000002">
    <property type="protein sequence ID" value="GBE60346.1"/>
    <property type="molecule type" value="Genomic_DNA"/>
</dbReference>
<evidence type="ECO:0000313" key="3">
    <source>
        <dbReference type="Proteomes" id="UP000236319"/>
    </source>
</evidence>
<dbReference type="Proteomes" id="UP000236319">
    <property type="component" value="Unassembled WGS sequence"/>
</dbReference>
<accession>A0A2H6KBH9</accession>
<reference evidence="2 3" key="1">
    <citation type="journal article" date="2017" name="BMC Genomics">
        <title>Whole-genome assembly of Babesia ovata and comparative genomics between closely related pathogens.</title>
        <authorList>
            <person name="Yamagishi J."/>
            <person name="Asada M."/>
            <person name="Hakimi H."/>
            <person name="Tanaka T.Q."/>
            <person name="Sugimoto C."/>
            <person name="Kawazu S."/>
        </authorList>
    </citation>
    <scope>NUCLEOTIDE SEQUENCE [LARGE SCALE GENOMIC DNA]</scope>
    <source>
        <strain evidence="2 3">Miyake</strain>
    </source>
</reference>
<evidence type="ECO:0000256" key="1">
    <source>
        <dbReference type="SAM" id="MobiDB-lite"/>
    </source>
</evidence>
<feature type="compositionally biased region" description="Basic and acidic residues" evidence="1">
    <location>
        <begin position="138"/>
        <end position="153"/>
    </location>
</feature>